<dbReference type="SMART" id="SM00900">
    <property type="entry name" value="FMN_bind"/>
    <property type="match status" value="1"/>
</dbReference>
<feature type="compositionally biased region" description="Polar residues" evidence="1">
    <location>
        <begin position="66"/>
        <end position="78"/>
    </location>
</feature>
<evidence type="ECO:0000256" key="2">
    <source>
        <dbReference type="SAM" id="SignalP"/>
    </source>
</evidence>
<reference evidence="5" key="1">
    <citation type="journal article" date="2019" name="Int. J. Syst. Evol. Microbiol.">
        <title>The Global Catalogue of Microorganisms (GCM) 10K type strain sequencing project: providing services to taxonomists for standard genome sequencing and annotation.</title>
        <authorList>
            <consortium name="The Broad Institute Genomics Platform"/>
            <consortium name="The Broad Institute Genome Sequencing Center for Infectious Disease"/>
            <person name="Wu L."/>
            <person name="Ma J."/>
        </authorList>
    </citation>
    <scope>NUCLEOTIDE SEQUENCE [LARGE SCALE GENOMIC DNA]</scope>
    <source>
        <strain evidence="5">TISTR 2241</strain>
    </source>
</reference>
<dbReference type="Proteomes" id="UP001597458">
    <property type="component" value="Unassembled WGS sequence"/>
</dbReference>
<keyword evidence="2" id="KW-0732">Signal</keyword>
<accession>A0ABW5PRX2</accession>
<proteinExistence type="predicted"/>
<feature type="chain" id="PRO_5045380003" evidence="2">
    <location>
        <begin position="31"/>
        <end position="165"/>
    </location>
</feature>
<evidence type="ECO:0000313" key="5">
    <source>
        <dbReference type="Proteomes" id="UP001597458"/>
    </source>
</evidence>
<dbReference type="RefSeq" id="WP_141190528.1">
    <property type="nucleotide sequence ID" value="NZ_JBHUMR010000013.1"/>
</dbReference>
<dbReference type="EMBL" id="JBHUMR010000013">
    <property type="protein sequence ID" value="MFD2617611.1"/>
    <property type="molecule type" value="Genomic_DNA"/>
</dbReference>
<keyword evidence="5" id="KW-1185">Reference proteome</keyword>
<feature type="compositionally biased region" description="Basic and acidic residues" evidence="1">
    <location>
        <begin position="55"/>
        <end position="65"/>
    </location>
</feature>
<feature type="signal peptide" evidence="2">
    <location>
        <begin position="1"/>
        <end position="30"/>
    </location>
</feature>
<evidence type="ECO:0000259" key="3">
    <source>
        <dbReference type="SMART" id="SM00900"/>
    </source>
</evidence>
<feature type="region of interest" description="Disordered" evidence="1">
    <location>
        <begin position="55"/>
        <end position="80"/>
    </location>
</feature>
<protein>
    <submittedName>
        <fullName evidence="4">FMN-binding protein</fullName>
    </submittedName>
</protein>
<dbReference type="InterPro" id="IPR007329">
    <property type="entry name" value="FMN-bd"/>
</dbReference>
<gene>
    <name evidence="4" type="ORF">ACFSTF_09880</name>
</gene>
<feature type="domain" description="FMN-binding" evidence="3">
    <location>
        <begin position="92"/>
        <end position="163"/>
    </location>
</feature>
<sequence>MSEKKKNSKKMNKKMIVLCTAAISSLYLTAYTETIHTSADQSSSASHFLNKSKVETNKEVNESKQDNQTNNKTTSNQRVYKDGVYNGSGSNHIGSVSVSVTIKNGSIAKVQITNCTTSYSKSYIDGLPDQVVQRQSSQVDVVSGATLSTEDFQTAVDQALASAKA</sequence>
<organism evidence="4 5">
    <name type="scientific">Terrilactibacillus laevilacticus</name>
    <dbReference type="NCBI Taxonomy" id="1380157"/>
    <lineage>
        <taxon>Bacteria</taxon>
        <taxon>Bacillati</taxon>
        <taxon>Bacillota</taxon>
        <taxon>Bacilli</taxon>
        <taxon>Bacillales</taxon>
        <taxon>Bacillaceae</taxon>
        <taxon>Terrilactibacillus</taxon>
    </lineage>
</organism>
<evidence type="ECO:0000313" key="4">
    <source>
        <dbReference type="EMBL" id="MFD2617611.1"/>
    </source>
</evidence>
<comment type="caution">
    <text evidence="4">The sequence shown here is derived from an EMBL/GenBank/DDBJ whole genome shotgun (WGS) entry which is preliminary data.</text>
</comment>
<evidence type="ECO:0000256" key="1">
    <source>
        <dbReference type="SAM" id="MobiDB-lite"/>
    </source>
</evidence>
<name>A0ABW5PRX2_9BACI</name>
<dbReference type="Pfam" id="PF04205">
    <property type="entry name" value="FMN_bind"/>
    <property type="match status" value="1"/>
</dbReference>
<dbReference type="Gene3D" id="3.90.1010.20">
    <property type="match status" value="1"/>
</dbReference>